<evidence type="ECO:0000256" key="1">
    <source>
        <dbReference type="SAM" id="MobiDB-lite"/>
    </source>
</evidence>
<reference evidence="2" key="1">
    <citation type="journal article" date="2013" name="J. Plant Res.">
        <title>Effect of fungi and light on seed germination of three Opuntia species from semiarid lands of central Mexico.</title>
        <authorList>
            <person name="Delgado-Sanchez P."/>
            <person name="Jimenez-Bremont J.F."/>
            <person name="Guerrero-Gonzalez Mde L."/>
            <person name="Flores J."/>
        </authorList>
    </citation>
    <scope>NUCLEOTIDE SEQUENCE</scope>
    <source>
        <tissue evidence="2">Cladode</tissue>
    </source>
</reference>
<protein>
    <submittedName>
        <fullName evidence="2">Uncharacterized protein</fullName>
    </submittedName>
</protein>
<sequence>MKTQSPILPLTNPYAGSSTEMPTMFLQRTNDYLPTTRLLISPSIVDDKRIERKPLLSRAFSFSGGITASSQQQQQQQRRRRTASDENLFCLSNNGGDESISSNVEHAASETYLVTRLCLKLIRYLGC</sequence>
<dbReference type="AlphaFoldDB" id="A0A7C9A1X8"/>
<dbReference type="EMBL" id="GISG01190328">
    <property type="protein sequence ID" value="MBA4655990.1"/>
    <property type="molecule type" value="Transcribed_RNA"/>
</dbReference>
<name>A0A7C9A1X8_OPUST</name>
<accession>A0A7C9A1X8</accession>
<organism evidence="2">
    <name type="scientific">Opuntia streptacantha</name>
    <name type="common">Prickly pear cactus</name>
    <name type="synonym">Opuntia cardona</name>
    <dbReference type="NCBI Taxonomy" id="393608"/>
    <lineage>
        <taxon>Eukaryota</taxon>
        <taxon>Viridiplantae</taxon>
        <taxon>Streptophyta</taxon>
        <taxon>Embryophyta</taxon>
        <taxon>Tracheophyta</taxon>
        <taxon>Spermatophyta</taxon>
        <taxon>Magnoliopsida</taxon>
        <taxon>eudicotyledons</taxon>
        <taxon>Gunneridae</taxon>
        <taxon>Pentapetalae</taxon>
        <taxon>Caryophyllales</taxon>
        <taxon>Cactineae</taxon>
        <taxon>Cactaceae</taxon>
        <taxon>Opuntioideae</taxon>
        <taxon>Opuntia</taxon>
    </lineage>
</organism>
<evidence type="ECO:0000313" key="2">
    <source>
        <dbReference type="EMBL" id="MBA4655990.1"/>
    </source>
</evidence>
<feature type="region of interest" description="Disordered" evidence="1">
    <location>
        <begin position="65"/>
        <end position="86"/>
    </location>
</feature>
<proteinExistence type="predicted"/>
<reference evidence="2" key="2">
    <citation type="submission" date="2020-07" db="EMBL/GenBank/DDBJ databases">
        <authorList>
            <person name="Vera ALvarez R."/>
            <person name="Arias-Moreno D.M."/>
            <person name="Jimenez-Jacinto V."/>
            <person name="Jimenez-Bremont J.F."/>
            <person name="Swaminathan K."/>
            <person name="Moose S.P."/>
            <person name="Guerrero-Gonzalez M.L."/>
            <person name="Marino-Ramirez L."/>
            <person name="Landsman D."/>
            <person name="Rodriguez-Kessler M."/>
            <person name="Delgado-Sanchez P."/>
        </authorList>
    </citation>
    <scope>NUCLEOTIDE SEQUENCE</scope>
    <source>
        <tissue evidence="2">Cladode</tissue>
    </source>
</reference>